<dbReference type="PANTHER" id="PTHR33050">
    <property type="entry name" value="REVERSE TRANSCRIPTASE DOMAIN-CONTAINING PROTEIN"/>
    <property type="match status" value="1"/>
</dbReference>
<feature type="domain" description="Reverse transcriptase" evidence="2">
    <location>
        <begin position="159"/>
        <end position="242"/>
    </location>
</feature>
<dbReference type="InterPro" id="IPR043128">
    <property type="entry name" value="Rev_trsase/Diguanyl_cyclase"/>
</dbReference>
<dbReference type="GO" id="GO:0071897">
    <property type="term" value="P:DNA biosynthetic process"/>
    <property type="evidence" value="ECO:0007669"/>
    <property type="project" value="UniProtKB-ARBA"/>
</dbReference>
<comment type="caution">
    <text evidence="3">The sequence shown here is derived from an EMBL/GenBank/DDBJ whole genome shotgun (WGS) entry which is preliminary data.</text>
</comment>
<dbReference type="Pfam" id="PF00078">
    <property type="entry name" value="RVT_1"/>
    <property type="match status" value="1"/>
</dbReference>
<dbReference type="EMBL" id="JAWQEG010000837">
    <property type="protein sequence ID" value="KAK3884881.1"/>
    <property type="molecule type" value="Genomic_DNA"/>
</dbReference>
<gene>
    <name evidence="3" type="ORF">Pcinc_010855</name>
</gene>
<dbReference type="Proteomes" id="UP001286313">
    <property type="component" value="Unassembled WGS sequence"/>
</dbReference>
<evidence type="ECO:0000313" key="3">
    <source>
        <dbReference type="EMBL" id="KAK3884881.1"/>
    </source>
</evidence>
<name>A0AAE1G4I3_PETCI</name>
<dbReference type="InterPro" id="IPR052055">
    <property type="entry name" value="Hepadnavirus_pol/RT"/>
</dbReference>
<keyword evidence="4" id="KW-1185">Reference proteome</keyword>
<dbReference type="SUPFAM" id="SSF56672">
    <property type="entry name" value="DNA/RNA polymerases"/>
    <property type="match status" value="1"/>
</dbReference>
<dbReference type="PANTHER" id="PTHR33050:SF7">
    <property type="entry name" value="RIBONUCLEASE H"/>
    <property type="match status" value="1"/>
</dbReference>
<accession>A0AAE1G4I3</accession>
<dbReference type="InterPro" id="IPR043502">
    <property type="entry name" value="DNA/RNA_pol_sf"/>
</dbReference>
<organism evidence="3 4">
    <name type="scientific">Petrolisthes cinctipes</name>
    <name type="common">Flat porcelain crab</name>
    <dbReference type="NCBI Taxonomy" id="88211"/>
    <lineage>
        <taxon>Eukaryota</taxon>
        <taxon>Metazoa</taxon>
        <taxon>Ecdysozoa</taxon>
        <taxon>Arthropoda</taxon>
        <taxon>Crustacea</taxon>
        <taxon>Multicrustacea</taxon>
        <taxon>Malacostraca</taxon>
        <taxon>Eumalacostraca</taxon>
        <taxon>Eucarida</taxon>
        <taxon>Decapoda</taxon>
        <taxon>Pleocyemata</taxon>
        <taxon>Anomura</taxon>
        <taxon>Galatheoidea</taxon>
        <taxon>Porcellanidae</taxon>
        <taxon>Petrolisthes</taxon>
    </lineage>
</organism>
<dbReference type="InterPro" id="IPR000477">
    <property type="entry name" value="RT_dom"/>
</dbReference>
<reference evidence="3" key="1">
    <citation type="submission" date="2023-10" db="EMBL/GenBank/DDBJ databases">
        <title>Genome assemblies of two species of porcelain crab, Petrolisthes cinctipes and Petrolisthes manimaculis (Anomura: Porcellanidae).</title>
        <authorList>
            <person name="Angst P."/>
        </authorList>
    </citation>
    <scope>NUCLEOTIDE SEQUENCE</scope>
    <source>
        <strain evidence="3">PB745_01</strain>
        <tissue evidence="3">Gill</tissue>
    </source>
</reference>
<evidence type="ECO:0000256" key="1">
    <source>
        <dbReference type="SAM" id="MobiDB-lite"/>
    </source>
</evidence>
<protein>
    <recommendedName>
        <fullName evidence="2">Reverse transcriptase domain-containing protein</fullName>
    </recommendedName>
</protein>
<sequence>MAPLSSIPEGILMPPPRPPDLHTPTTGVEVRMVERQLETSNKALATPRIASELCPKSPPATSERVLPPSDCPGACLQRFSHRWSKAPRATLKMLRRDFHWKWLKEPPPLLSPKLKNIQPQPDLDLEIQLLLLKGAIYEVPYQPCFISRIFLVPKSRGGKRLIIDLNSLNSHILAPYFHMHNHKTLADSLHPPAWMSTIDLKDAYLHVPIRQCLHKYLAFSFGSKLYFFRSLPFGLNVAPHIFPPHSKMASFPPTPTGNQCHRLFRRLGHLGHFSLIDSKGCQHSDQPSEQPIGFLINIPKSHLPPSTEVEWLGIRWFPLLGRWALPEDKQMSILSSIRHVLSLKQVSCRQWNIFSANSTLPPKYYATINPCYNHSCTPKFFQTTCTETL</sequence>
<dbReference type="Gene3D" id="3.10.10.10">
    <property type="entry name" value="HIV Type 1 Reverse Transcriptase, subunit A, domain 1"/>
    <property type="match status" value="1"/>
</dbReference>
<evidence type="ECO:0000313" key="4">
    <source>
        <dbReference type="Proteomes" id="UP001286313"/>
    </source>
</evidence>
<dbReference type="Gene3D" id="3.30.70.270">
    <property type="match status" value="1"/>
</dbReference>
<evidence type="ECO:0000259" key="2">
    <source>
        <dbReference type="Pfam" id="PF00078"/>
    </source>
</evidence>
<feature type="region of interest" description="Disordered" evidence="1">
    <location>
        <begin position="1"/>
        <end position="23"/>
    </location>
</feature>
<dbReference type="AlphaFoldDB" id="A0AAE1G4I3"/>
<proteinExistence type="predicted"/>